<dbReference type="InterPro" id="IPR008967">
    <property type="entry name" value="p53-like_TF_DNA-bd_sf"/>
</dbReference>
<dbReference type="InterPro" id="IPR037059">
    <property type="entry name" value="RHD_DNA_bind_dom_sf"/>
</dbReference>
<dbReference type="AlphaFoldDB" id="A0ABD2NGQ7"/>
<dbReference type="Pfam" id="PF00023">
    <property type="entry name" value="Ank"/>
    <property type="match status" value="1"/>
</dbReference>
<dbReference type="Gene3D" id="2.60.40.340">
    <property type="entry name" value="Rel homology domain (RHD), DNA-binding domain"/>
    <property type="match status" value="1"/>
</dbReference>
<keyword evidence="5" id="KW-1185">Reference proteome</keyword>
<dbReference type="PANTHER" id="PTHR24169">
    <property type="entry name" value="NUCLEAR FACTOR NF-KAPPA-B PROTEIN"/>
    <property type="match status" value="1"/>
</dbReference>
<dbReference type="Gene3D" id="2.60.40.10">
    <property type="entry name" value="Immunoglobulins"/>
    <property type="match status" value="1"/>
</dbReference>
<dbReference type="InterPro" id="IPR036770">
    <property type="entry name" value="Ankyrin_rpt-contain_sf"/>
</dbReference>
<protein>
    <recommendedName>
        <fullName evidence="3">IPT/TIG domain-containing protein</fullName>
    </recommendedName>
</protein>
<dbReference type="Gene3D" id="1.10.533.10">
    <property type="entry name" value="Death Domain, Fas"/>
    <property type="match status" value="1"/>
</dbReference>
<dbReference type="PANTHER" id="PTHR24169:SF28">
    <property type="entry name" value="NUCLEAR FACTOR NF-KAPPA-B P110 SUBUNIT"/>
    <property type="match status" value="1"/>
</dbReference>
<proteinExistence type="predicted"/>
<dbReference type="InterPro" id="IPR002110">
    <property type="entry name" value="Ankyrin_rpt"/>
</dbReference>
<evidence type="ECO:0000313" key="4">
    <source>
        <dbReference type="EMBL" id="KAL3277724.1"/>
    </source>
</evidence>
<dbReference type="GO" id="GO:0048731">
    <property type="term" value="P:system development"/>
    <property type="evidence" value="ECO:0007669"/>
    <property type="project" value="UniProtKB-ARBA"/>
</dbReference>
<dbReference type="InterPro" id="IPR014756">
    <property type="entry name" value="Ig_E-set"/>
</dbReference>
<dbReference type="CDD" id="cd01177">
    <property type="entry name" value="IPT_NFkappaB"/>
    <property type="match status" value="1"/>
</dbReference>
<dbReference type="SUPFAM" id="SSF48403">
    <property type="entry name" value="Ankyrin repeat"/>
    <property type="match status" value="1"/>
</dbReference>
<dbReference type="GO" id="GO:0006357">
    <property type="term" value="P:regulation of transcription by RNA polymerase II"/>
    <property type="evidence" value="ECO:0007669"/>
    <property type="project" value="UniProtKB-ARBA"/>
</dbReference>
<feature type="compositionally biased region" description="Polar residues" evidence="2">
    <location>
        <begin position="172"/>
        <end position="184"/>
    </location>
</feature>
<dbReference type="EMBL" id="JABFTP020000103">
    <property type="protein sequence ID" value="KAL3277724.1"/>
    <property type="molecule type" value="Genomic_DNA"/>
</dbReference>
<feature type="repeat" description="ANK" evidence="1">
    <location>
        <begin position="453"/>
        <end position="485"/>
    </location>
</feature>
<dbReference type="InterPro" id="IPR032397">
    <property type="entry name" value="RHD_dimer"/>
</dbReference>
<evidence type="ECO:0000259" key="3">
    <source>
        <dbReference type="SMART" id="SM00429"/>
    </source>
</evidence>
<dbReference type="InterPro" id="IPR002909">
    <property type="entry name" value="IPT_dom"/>
</dbReference>
<dbReference type="Pfam" id="PF16179">
    <property type="entry name" value="RHD_dimer"/>
    <property type="match status" value="1"/>
</dbReference>
<dbReference type="InterPro" id="IPR013783">
    <property type="entry name" value="Ig-like_fold"/>
</dbReference>
<feature type="domain" description="IPT/TIG" evidence="3">
    <location>
        <begin position="75"/>
        <end position="177"/>
    </location>
</feature>
<feature type="region of interest" description="Disordered" evidence="2">
    <location>
        <begin position="169"/>
        <end position="198"/>
    </location>
</feature>
<keyword evidence="1" id="KW-0040">ANK repeat</keyword>
<dbReference type="SMART" id="SM00429">
    <property type="entry name" value="IPT"/>
    <property type="match status" value="1"/>
</dbReference>
<dbReference type="Gene3D" id="1.25.40.20">
    <property type="entry name" value="Ankyrin repeat-containing domain"/>
    <property type="match status" value="1"/>
</dbReference>
<dbReference type="InterPro" id="IPR011029">
    <property type="entry name" value="DEATH-like_dom_sf"/>
</dbReference>
<dbReference type="PROSITE" id="PS50297">
    <property type="entry name" value="ANK_REP_REGION"/>
    <property type="match status" value="1"/>
</dbReference>
<dbReference type="PROSITE" id="PS50088">
    <property type="entry name" value="ANK_REPEAT"/>
    <property type="match status" value="1"/>
</dbReference>
<dbReference type="PRINTS" id="PR00057">
    <property type="entry name" value="NFKBTNSCPFCT"/>
</dbReference>
<evidence type="ECO:0000256" key="2">
    <source>
        <dbReference type="SAM" id="MobiDB-lite"/>
    </source>
</evidence>
<dbReference type="InterPro" id="IPR033926">
    <property type="entry name" value="IPT_NFkappaB"/>
</dbReference>
<organism evidence="4 5">
    <name type="scientific">Cryptolaemus montrouzieri</name>
    <dbReference type="NCBI Taxonomy" id="559131"/>
    <lineage>
        <taxon>Eukaryota</taxon>
        <taxon>Metazoa</taxon>
        <taxon>Ecdysozoa</taxon>
        <taxon>Arthropoda</taxon>
        <taxon>Hexapoda</taxon>
        <taxon>Insecta</taxon>
        <taxon>Pterygota</taxon>
        <taxon>Neoptera</taxon>
        <taxon>Endopterygota</taxon>
        <taxon>Coleoptera</taxon>
        <taxon>Polyphaga</taxon>
        <taxon>Cucujiformia</taxon>
        <taxon>Coccinelloidea</taxon>
        <taxon>Coccinellidae</taxon>
        <taxon>Scymninae</taxon>
        <taxon>Scymnini</taxon>
        <taxon>Cryptolaemus</taxon>
    </lineage>
</organism>
<accession>A0ABD2NGQ7</accession>
<dbReference type="GO" id="GO:0000977">
    <property type="term" value="F:RNA polymerase II transcription regulatory region sequence-specific DNA binding"/>
    <property type="evidence" value="ECO:0007669"/>
    <property type="project" value="UniProtKB-ARBA"/>
</dbReference>
<comment type="caution">
    <text evidence="4">The sequence shown here is derived from an EMBL/GenBank/DDBJ whole genome shotgun (WGS) entry which is preliminary data.</text>
</comment>
<dbReference type="SMART" id="SM00248">
    <property type="entry name" value="ANK"/>
    <property type="match status" value="5"/>
</dbReference>
<dbReference type="SUPFAM" id="SSF47986">
    <property type="entry name" value="DEATH domain"/>
    <property type="match status" value="1"/>
</dbReference>
<dbReference type="SUPFAM" id="SSF49417">
    <property type="entry name" value="p53-like transcription factors"/>
    <property type="match status" value="1"/>
</dbReference>
<dbReference type="Pfam" id="PF12796">
    <property type="entry name" value="Ank_2"/>
    <property type="match status" value="1"/>
</dbReference>
<dbReference type="Proteomes" id="UP001516400">
    <property type="component" value="Unassembled WGS sequence"/>
</dbReference>
<name>A0ABD2NGQ7_9CUCU</name>
<dbReference type="SUPFAM" id="SSF81296">
    <property type="entry name" value="E set domains"/>
    <property type="match status" value="1"/>
</dbReference>
<reference evidence="4 5" key="1">
    <citation type="journal article" date="2021" name="BMC Biol.">
        <title>Horizontally acquired antibacterial genes associated with adaptive radiation of ladybird beetles.</title>
        <authorList>
            <person name="Li H.S."/>
            <person name="Tang X.F."/>
            <person name="Huang Y.H."/>
            <person name="Xu Z.Y."/>
            <person name="Chen M.L."/>
            <person name="Du X.Y."/>
            <person name="Qiu B.Y."/>
            <person name="Chen P.T."/>
            <person name="Zhang W."/>
            <person name="Slipinski A."/>
            <person name="Escalona H.E."/>
            <person name="Waterhouse R.M."/>
            <person name="Zwick A."/>
            <person name="Pang H."/>
        </authorList>
    </citation>
    <scope>NUCLEOTIDE SEQUENCE [LARGE SCALE GENOMIC DNA]</scope>
    <source>
        <strain evidence="4">SYSU2018</strain>
    </source>
</reference>
<dbReference type="GO" id="GO:0048468">
    <property type="term" value="P:cell development"/>
    <property type="evidence" value="ECO:0007669"/>
    <property type="project" value="UniProtKB-ARBA"/>
</dbReference>
<sequence length="684" mass="78271">MPWIKCSYLYGFSLNLNFHFQIKGLAEAESKSINLNVVCLRFDAFYVGLNDVYFPLCPPVFSHAINNLKSALTGELKIVRMDHCTSPANGGREIFLLVERVTKKNIKVRFYELDDDDNLLWEDYGKFNDLDVHHQYAIVLKTPPYKNRDITSQANVYMELVRPSDNARSDTKTFTYIPMQSQGRPGSKRSRPNDFDSKDYDTPLSIGSDILPTTIQNISGDLDILNLAANLDSDDLLKAYTDINSDEFTKLYARFSNEYEPAALSSSDNSSNLSMDFPCNRENMQKSWCGSSGVKTYMANREYEVKTMRVYREISEFLKTHPKPQEIKNMVRYYLTNSKNESDWLNAFHMAVMLNNSRVINFFVKLIYLTQEFDLINIQSKQFGTVLHLATWCNNVELIERLILTCNADITKRDARFNTPLHIAAVEDAIGNALKMLLKAKDALKCINLENESGDTALHLAVKKKNFGAAQILCHCGADVDYRHKSNGFTALRFAVQNEDLFMVDFLLNEAKANPKVRDFSEVDPFQVVLHSQSLPKIQDLIEKYMEDNKISCDEISIKEEPEDDTSEDEMVISEQEIKIEPLDLPNLYQNVTNFTNECLEQVCSELDASGKWQDLAVLLDVEHLLRLQTFDENRSPSKQLLNYIIASNDGSVKEIRDFLEHLDEKNAVLAIDRMVQEMYSSSS</sequence>
<evidence type="ECO:0000313" key="5">
    <source>
        <dbReference type="Proteomes" id="UP001516400"/>
    </source>
</evidence>
<evidence type="ECO:0000256" key="1">
    <source>
        <dbReference type="PROSITE-ProRule" id="PRU00023"/>
    </source>
</evidence>
<gene>
    <name evidence="4" type="ORF">HHI36_013066</name>
</gene>
<dbReference type="InterPro" id="IPR000451">
    <property type="entry name" value="NFkB/Dor"/>
</dbReference>